<dbReference type="EMBL" id="FPAG01000002">
    <property type="protein sequence ID" value="SFS54015.1"/>
    <property type="molecule type" value="Genomic_DNA"/>
</dbReference>
<proteinExistence type="predicted"/>
<name>A0A1I6QNI3_9FLAO</name>
<evidence type="ECO:0008006" key="5">
    <source>
        <dbReference type="Google" id="ProtNLM"/>
    </source>
</evidence>
<protein>
    <recommendedName>
        <fullName evidence="5">Por secretion system C-terminal sorting domain-containing protein</fullName>
    </recommendedName>
</protein>
<gene>
    <name evidence="3" type="ORF">SAMN04487906_0753</name>
</gene>
<accession>A0A1I6QNI3</accession>
<feature type="signal peptide" evidence="2">
    <location>
        <begin position="1"/>
        <end position="24"/>
    </location>
</feature>
<dbReference type="Proteomes" id="UP000183209">
    <property type="component" value="Unassembled WGS sequence"/>
</dbReference>
<keyword evidence="2" id="KW-0732">Signal</keyword>
<evidence type="ECO:0000256" key="2">
    <source>
        <dbReference type="SAM" id="SignalP"/>
    </source>
</evidence>
<feature type="chain" id="PRO_5010381619" description="Por secretion system C-terminal sorting domain-containing protein" evidence="2">
    <location>
        <begin position="25"/>
        <end position="142"/>
    </location>
</feature>
<organism evidence="3 4">
    <name type="scientific">Zhouia amylolytica</name>
    <dbReference type="NCBI Taxonomy" id="376730"/>
    <lineage>
        <taxon>Bacteria</taxon>
        <taxon>Pseudomonadati</taxon>
        <taxon>Bacteroidota</taxon>
        <taxon>Flavobacteriia</taxon>
        <taxon>Flavobacteriales</taxon>
        <taxon>Flavobacteriaceae</taxon>
        <taxon>Zhouia</taxon>
    </lineage>
</organism>
<sequence length="142" mass="16053">MNTFSNYSVLVMVVLIMVTANANANEYFSFVASGNEIGWGTSISENTKKSDKNSSKDDTTEAKVHEPHFRIDHKLVSFNLLSLDESPAKVMVYNNDYILLYTTTVSGSKNLGKRFDFSNVEKGSYYIVVKHKKNIYSKTIEM</sequence>
<reference evidence="3 4" key="1">
    <citation type="submission" date="2016-10" db="EMBL/GenBank/DDBJ databases">
        <authorList>
            <person name="de Groot N.N."/>
        </authorList>
    </citation>
    <scope>NUCLEOTIDE SEQUENCE [LARGE SCALE GENOMIC DNA]</scope>
    <source>
        <strain evidence="3 4">CGMCC 1.6114</strain>
    </source>
</reference>
<dbReference type="RefSeq" id="WP_139226596.1">
    <property type="nucleotide sequence ID" value="NZ_FPAG01000002.1"/>
</dbReference>
<feature type="region of interest" description="Disordered" evidence="1">
    <location>
        <begin position="43"/>
        <end position="63"/>
    </location>
</feature>
<evidence type="ECO:0000313" key="3">
    <source>
        <dbReference type="EMBL" id="SFS54015.1"/>
    </source>
</evidence>
<feature type="compositionally biased region" description="Basic and acidic residues" evidence="1">
    <location>
        <begin position="46"/>
        <end position="63"/>
    </location>
</feature>
<evidence type="ECO:0000313" key="4">
    <source>
        <dbReference type="Proteomes" id="UP000183209"/>
    </source>
</evidence>
<dbReference type="AlphaFoldDB" id="A0A1I6QNI3"/>
<evidence type="ECO:0000256" key="1">
    <source>
        <dbReference type="SAM" id="MobiDB-lite"/>
    </source>
</evidence>
<dbReference type="OrthoDB" id="978867at2"/>